<feature type="domain" description="Chromatin target of PRMT1 protein C-terminal" evidence="3">
    <location>
        <begin position="77"/>
        <end position="167"/>
    </location>
</feature>
<comment type="caution">
    <text evidence="4">The sequence shown here is derived from an EMBL/GenBank/DDBJ whole genome shotgun (WGS) entry which is preliminary data.</text>
</comment>
<reference evidence="4 5" key="1">
    <citation type="submission" date="2018-01" db="EMBL/GenBank/DDBJ databases">
        <title>Draft genome of the strawberry crown rot pathogen Phytophthora cactorum.</title>
        <authorList>
            <person name="Armitage A.D."/>
            <person name="Lysoe E."/>
            <person name="Nellist C.F."/>
            <person name="Harrison R.J."/>
            <person name="Brurberg M.B."/>
        </authorList>
    </citation>
    <scope>NUCLEOTIDE SEQUENCE [LARGE SCALE GENOMIC DNA]</scope>
    <source>
        <strain evidence="4 5">10300</strain>
    </source>
</reference>
<protein>
    <recommendedName>
        <fullName evidence="3">Chromatin target of PRMT1 protein C-terminal domain-containing protein</fullName>
    </recommendedName>
</protein>
<accession>A0A329SZE0</accession>
<feature type="compositionally biased region" description="Basic and acidic residues" evidence="2">
    <location>
        <begin position="137"/>
        <end position="147"/>
    </location>
</feature>
<dbReference type="Proteomes" id="UP000251314">
    <property type="component" value="Unassembled WGS sequence"/>
</dbReference>
<dbReference type="SMART" id="SM01218">
    <property type="entry name" value="FoP_duplication"/>
    <property type="match status" value="1"/>
</dbReference>
<evidence type="ECO:0000259" key="3">
    <source>
        <dbReference type="SMART" id="SM01218"/>
    </source>
</evidence>
<evidence type="ECO:0000313" key="4">
    <source>
        <dbReference type="EMBL" id="RAW41871.1"/>
    </source>
</evidence>
<feature type="compositionally biased region" description="Polar residues" evidence="2">
    <location>
        <begin position="40"/>
        <end position="58"/>
    </location>
</feature>
<evidence type="ECO:0000313" key="5">
    <source>
        <dbReference type="Proteomes" id="UP000251314"/>
    </source>
</evidence>
<keyword evidence="1" id="KW-0694">RNA-binding</keyword>
<dbReference type="VEuPathDB" id="FungiDB:PC110_g1908"/>
<feature type="region of interest" description="Disordered" evidence="2">
    <location>
        <begin position="1"/>
        <end position="186"/>
    </location>
</feature>
<gene>
    <name evidence="4" type="ORF">PC110_g1908</name>
</gene>
<feature type="compositionally biased region" description="Basic residues" evidence="2">
    <location>
        <begin position="59"/>
        <end position="75"/>
    </location>
</feature>
<organism evidence="4 5">
    <name type="scientific">Phytophthora cactorum</name>
    <dbReference type="NCBI Taxonomy" id="29920"/>
    <lineage>
        <taxon>Eukaryota</taxon>
        <taxon>Sar</taxon>
        <taxon>Stramenopiles</taxon>
        <taxon>Oomycota</taxon>
        <taxon>Peronosporomycetes</taxon>
        <taxon>Peronosporales</taxon>
        <taxon>Peronosporaceae</taxon>
        <taxon>Phytophthora</taxon>
    </lineage>
</organism>
<dbReference type="GO" id="GO:0003723">
    <property type="term" value="F:RNA binding"/>
    <property type="evidence" value="ECO:0007669"/>
    <property type="project" value="UniProtKB-KW"/>
</dbReference>
<dbReference type="EMBL" id="MJFZ01000023">
    <property type="protein sequence ID" value="RAW41871.1"/>
    <property type="molecule type" value="Genomic_DNA"/>
</dbReference>
<name>A0A329SZE0_9STRA</name>
<evidence type="ECO:0000256" key="2">
    <source>
        <dbReference type="SAM" id="MobiDB-lite"/>
    </source>
</evidence>
<keyword evidence="5" id="KW-1185">Reference proteome</keyword>
<proteinExistence type="predicted"/>
<sequence length="186" mass="20748">MYRRSGAPRASVRGQRKINQQQPQAQGKKATRAVIGVSSVPLSSRFTNLADETTPRQAQKQHKVAVVKMPQKKGKAQPVLRVAGGKKKGMTPPPTKKQIQQQQQKQKLQQVAQNNRNKRQQVAKPPTGEDLDMEMDEYWHDAGKGPDPKAVQLDRQMEDYWAAKPTQDNTATKTEAEPAPDATMES</sequence>
<feature type="compositionally biased region" description="Low complexity" evidence="2">
    <location>
        <begin position="96"/>
        <end position="110"/>
    </location>
</feature>
<dbReference type="OrthoDB" id="77799at2759"/>
<evidence type="ECO:0000256" key="1">
    <source>
        <dbReference type="ARBA" id="ARBA00022884"/>
    </source>
</evidence>
<dbReference type="AlphaFoldDB" id="A0A329SZE0"/>
<dbReference type="InterPro" id="IPR025715">
    <property type="entry name" value="FoP_C"/>
</dbReference>
<dbReference type="Pfam" id="PF13865">
    <property type="entry name" value="FoP_duplication"/>
    <property type="match status" value="1"/>
</dbReference>